<proteinExistence type="predicted"/>
<name>A0ABW3I3K1_9FLAO</name>
<keyword evidence="2" id="KW-1185">Reference proteome</keyword>
<protein>
    <submittedName>
        <fullName evidence="1">Uncharacterized protein</fullName>
    </submittedName>
</protein>
<dbReference type="EMBL" id="JBHTJM010000008">
    <property type="protein sequence ID" value="MFD0963994.1"/>
    <property type="molecule type" value="Genomic_DNA"/>
</dbReference>
<sequence length="142" mass="17085">MFLIISFLMSFYNNEPIYVKEFHELNSKKKELEFIEKYHNNTDVSIIAYVVSIEMKQAKYKFFPWDKLKIFNDGKLKLEELILDNPNNIHLRYVRLLIQENTPSFLNYNSSIKKDKDFINKLLLIEDSTDYLDKYILKNTSL</sequence>
<accession>A0ABW3I3K1</accession>
<reference evidence="2" key="1">
    <citation type="journal article" date="2019" name="Int. J. Syst. Evol. Microbiol.">
        <title>The Global Catalogue of Microorganisms (GCM) 10K type strain sequencing project: providing services to taxonomists for standard genome sequencing and annotation.</title>
        <authorList>
            <consortium name="The Broad Institute Genomics Platform"/>
            <consortium name="The Broad Institute Genome Sequencing Center for Infectious Disease"/>
            <person name="Wu L."/>
            <person name="Ma J."/>
        </authorList>
    </citation>
    <scope>NUCLEOTIDE SEQUENCE [LARGE SCALE GENOMIC DNA]</scope>
    <source>
        <strain evidence="2">CCUG 62114</strain>
    </source>
</reference>
<evidence type="ECO:0000313" key="1">
    <source>
        <dbReference type="EMBL" id="MFD0963994.1"/>
    </source>
</evidence>
<comment type="caution">
    <text evidence="1">The sequence shown here is derived from an EMBL/GenBank/DDBJ whole genome shotgun (WGS) entry which is preliminary data.</text>
</comment>
<gene>
    <name evidence="1" type="ORF">ACFQ1O_08270</name>
</gene>
<dbReference type="Proteomes" id="UP001596997">
    <property type="component" value="Unassembled WGS sequence"/>
</dbReference>
<dbReference type="RefSeq" id="WP_377715276.1">
    <property type="nucleotide sequence ID" value="NZ_JBHTJM010000008.1"/>
</dbReference>
<organism evidence="1 2">
    <name type="scientific">Pseudofulvibacter geojedonensis</name>
    <dbReference type="NCBI Taxonomy" id="1123758"/>
    <lineage>
        <taxon>Bacteria</taxon>
        <taxon>Pseudomonadati</taxon>
        <taxon>Bacteroidota</taxon>
        <taxon>Flavobacteriia</taxon>
        <taxon>Flavobacteriales</taxon>
        <taxon>Flavobacteriaceae</taxon>
        <taxon>Pseudofulvibacter</taxon>
    </lineage>
</organism>
<evidence type="ECO:0000313" key="2">
    <source>
        <dbReference type="Proteomes" id="UP001596997"/>
    </source>
</evidence>